<gene>
    <name evidence="2" type="ordered locus">SCAB_2051</name>
</gene>
<dbReference type="InterPro" id="IPR043132">
    <property type="entry name" value="BCAT-like_C"/>
</dbReference>
<accession>C9ZEG4</accession>
<organism evidence="2 3">
    <name type="scientific">Streptomyces scabiei (strain 87.22)</name>
    <dbReference type="NCBI Taxonomy" id="680198"/>
    <lineage>
        <taxon>Bacteria</taxon>
        <taxon>Bacillati</taxon>
        <taxon>Actinomycetota</taxon>
        <taxon>Actinomycetes</taxon>
        <taxon>Kitasatosporales</taxon>
        <taxon>Streptomycetaceae</taxon>
        <taxon>Streptomyces</taxon>
    </lineage>
</organism>
<dbReference type="Proteomes" id="UP000001444">
    <property type="component" value="Chromosome"/>
</dbReference>
<dbReference type="AlphaFoldDB" id="C9ZEG4"/>
<comment type="similarity">
    <text evidence="1">Belongs to the class-IV pyridoxal-phosphate-dependent aminotransferase family.</text>
</comment>
<sequence length="271" mass="29397">MRRVTVMRTEIDSQSFLVWNSGAGLVAEENDKGMVVADSWLVRDGRVRSHEMHWDRFSDSVGSHGVDRGEIADFRAAVTARLPRAGAWFPRVELLAGPSPRLALRLRPAPALRDTARVWVADGVDPRTRPTVKGPDFAAQGRLRKQARLHGADEALLLDEDGHAVEGAFSSLLWWDRGDLCTAPDDGRILSGITRRLLLDRAARLGVTVRHTRVSPARLARCEVWITSALHGIRVVTGWAPGGAPAPPGALGAAGPWQAHLDSLLAPLPPG</sequence>
<dbReference type="STRING" id="680198.SCAB_2051"/>
<dbReference type="InterPro" id="IPR036038">
    <property type="entry name" value="Aminotransferase-like"/>
</dbReference>
<dbReference type="HOGENOM" id="CLU_064284_0_0_11"/>
<dbReference type="PANTHER" id="PTHR42743:SF11">
    <property type="entry name" value="AMINODEOXYCHORISMATE LYASE"/>
    <property type="match status" value="1"/>
</dbReference>
<proteinExistence type="inferred from homology"/>
<dbReference type="KEGG" id="scb:SCAB_2051"/>
<dbReference type="EMBL" id="FN554889">
    <property type="protein sequence ID" value="CBG67423.1"/>
    <property type="molecule type" value="Genomic_DNA"/>
</dbReference>
<evidence type="ECO:0000256" key="1">
    <source>
        <dbReference type="ARBA" id="ARBA00009320"/>
    </source>
</evidence>
<dbReference type="InterPro" id="IPR001544">
    <property type="entry name" value="Aminotrans_IV"/>
</dbReference>
<protein>
    <recommendedName>
        <fullName evidence="4">4-amino-4-deoxychorismate lyase</fullName>
    </recommendedName>
</protein>
<evidence type="ECO:0000313" key="2">
    <source>
        <dbReference type="EMBL" id="CBG67423.1"/>
    </source>
</evidence>
<dbReference type="GO" id="GO:0046394">
    <property type="term" value="P:carboxylic acid biosynthetic process"/>
    <property type="evidence" value="ECO:0007669"/>
    <property type="project" value="UniProtKB-ARBA"/>
</dbReference>
<dbReference type="GO" id="GO:0003824">
    <property type="term" value="F:catalytic activity"/>
    <property type="evidence" value="ECO:0007669"/>
    <property type="project" value="InterPro"/>
</dbReference>
<dbReference type="eggNOG" id="COG0115">
    <property type="taxonomic scope" value="Bacteria"/>
</dbReference>
<dbReference type="PANTHER" id="PTHR42743">
    <property type="entry name" value="AMINO-ACID AMINOTRANSFERASE"/>
    <property type="match status" value="1"/>
</dbReference>
<dbReference type="InterPro" id="IPR050571">
    <property type="entry name" value="Class-IV_PLP-Dep_Aminotrnsfr"/>
</dbReference>
<evidence type="ECO:0000313" key="3">
    <source>
        <dbReference type="Proteomes" id="UP000001444"/>
    </source>
</evidence>
<dbReference type="Pfam" id="PF01063">
    <property type="entry name" value="Aminotran_4"/>
    <property type="match status" value="1"/>
</dbReference>
<name>C9ZEG4_STRSW</name>
<dbReference type="SUPFAM" id="SSF56752">
    <property type="entry name" value="D-aminoacid aminotransferase-like PLP-dependent enzymes"/>
    <property type="match status" value="1"/>
</dbReference>
<dbReference type="Gene3D" id="3.20.10.10">
    <property type="entry name" value="D-amino Acid Aminotransferase, subunit A, domain 2"/>
    <property type="match status" value="1"/>
</dbReference>
<evidence type="ECO:0008006" key="4">
    <source>
        <dbReference type="Google" id="ProtNLM"/>
    </source>
</evidence>
<keyword evidence="3" id="KW-1185">Reference proteome</keyword>
<reference evidence="2 3" key="1">
    <citation type="journal article" date="2010" name="Mol. Plant Microbe Interact.">
        <title>Streptomyces scabies 87-22 contains a coronafacic acid-like biosynthetic cluster that contributes to plant-microbe interactions.</title>
        <authorList>
            <person name="Bignell D.R."/>
            <person name="Seipke R.F."/>
            <person name="Huguet-Tapia J.C."/>
            <person name="Chambers A.H."/>
            <person name="Parry R.J."/>
            <person name="Loria R."/>
        </authorList>
    </citation>
    <scope>NUCLEOTIDE SEQUENCE [LARGE SCALE GENOMIC DNA]</scope>
    <source>
        <strain evidence="2 3">87.22</strain>
    </source>
</reference>